<organism evidence="1 2">
    <name type="scientific">Halorubrum aidingense JCM 13560</name>
    <dbReference type="NCBI Taxonomy" id="1230454"/>
    <lineage>
        <taxon>Archaea</taxon>
        <taxon>Methanobacteriati</taxon>
        <taxon>Methanobacteriota</taxon>
        <taxon>Stenosarchaea group</taxon>
        <taxon>Halobacteria</taxon>
        <taxon>Halobacteriales</taxon>
        <taxon>Haloferacaceae</taxon>
        <taxon>Halorubrum</taxon>
    </lineage>
</organism>
<dbReference type="PATRIC" id="fig|1230454.4.peg.668"/>
<evidence type="ECO:0000313" key="2">
    <source>
        <dbReference type="Proteomes" id="UP000011575"/>
    </source>
</evidence>
<dbReference type="EMBL" id="AOJI01000016">
    <property type="protein sequence ID" value="EMA69160.1"/>
    <property type="molecule type" value="Genomic_DNA"/>
</dbReference>
<proteinExistence type="predicted"/>
<dbReference type="OrthoDB" id="266394at2157"/>
<dbReference type="RefSeq" id="WP_007998613.1">
    <property type="nucleotide sequence ID" value="NZ_AOJI01000016.1"/>
</dbReference>
<protein>
    <submittedName>
        <fullName evidence="1">Uncharacterized protein</fullName>
    </submittedName>
</protein>
<reference evidence="1 2" key="1">
    <citation type="journal article" date="2014" name="PLoS Genet.">
        <title>Phylogenetically driven sequencing of extremely halophilic archaea reveals strategies for static and dynamic osmo-response.</title>
        <authorList>
            <person name="Becker E.A."/>
            <person name="Seitzer P.M."/>
            <person name="Tritt A."/>
            <person name="Larsen D."/>
            <person name="Krusor M."/>
            <person name="Yao A.I."/>
            <person name="Wu D."/>
            <person name="Madern D."/>
            <person name="Eisen J.A."/>
            <person name="Darling A.E."/>
            <person name="Facciotti M.T."/>
        </authorList>
    </citation>
    <scope>NUCLEOTIDE SEQUENCE [LARGE SCALE GENOMIC DNA]</scope>
    <source>
        <strain evidence="1 2">JCM 13560</strain>
    </source>
</reference>
<keyword evidence="2" id="KW-1185">Reference proteome</keyword>
<comment type="caution">
    <text evidence="1">The sequence shown here is derived from an EMBL/GenBank/DDBJ whole genome shotgun (WGS) entry which is preliminary data.</text>
</comment>
<name>M0PK87_9EURY</name>
<accession>M0PK87</accession>
<dbReference type="Proteomes" id="UP000011575">
    <property type="component" value="Unassembled WGS sequence"/>
</dbReference>
<evidence type="ECO:0000313" key="1">
    <source>
        <dbReference type="EMBL" id="EMA69160.1"/>
    </source>
</evidence>
<dbReference type="STRING" id="1230454.C461_03257"/>
<gene>
    <name evidence="1" type="ORF">C461_03257</name>
</gene>
<sequence length="68" mass="7903">MPVEIDPSVPGEKWRYACPRGHTDWVLRDGAIACRSCPHWRVPGTRRYDVLIDQQTGREIDVEEVRVQ</sequence>
<dbReference type="AlphaFoldDB" id="M0PK87"/>